<dbReference type="RefSeq" id="WP_379881775.1">
    <property type="nucleotide sequence ID" value="NZ_JBHPON010000002.1"/>
</dbReference>
<name>A0ABW1KYJ3_9PROT</name>
<evidence type="ECO:0000313" key="2">
    <source>
        <dbReference type="Proteomes" id="UP001596116"/>
    </source>
</evidence>
<evidence type="ECO:0000313" key="1">
    <source>
        <dbReference type="EMBL" id="MFC6036974.1"/>
    </source>
</evidence>
<dbReference type="Proteomes" id="UP001596116">
    <property type="component" value="Unassembled WGS sequence"/>
</dbReference>
<organism evidence="1 2">
    <name type="scientific">Hyphococcus aureus</name>
    <dbReference type="NCBI Taxonomy" id="2666033"/>
    <lineage>
        <taxon>Bacteria</taxon>
        <taxon>Pseudomonadati</taxon>
        <taxon>Pseudomonadota</taxon>
        <taxon>Alphaproteobacteria</taxon>
        <taxon>Parvularculales</taxon>
        <taxon>Parvularculaceae</taxon>
        <taxon>Hyphococcus</taxon>
    </lineage>
</organism>
<accession>A0ABW1KYJ3</accession>
<keyword evidence="2" id="KW-1185">Reference proteome</keyword>
<proteinExistence type="predicted"/>
<gene>
    <name evidence="1" type="ORF">ACFMB1_15575</name>
</gene>
<reference evidence="1 2" key="1">
    <citation type="submission" date="2024-09" db="EMBL/GenBank/DDBJ databases">
        <authorList>
            <person name="Zhang Z.-H."/>
        </authorList>
    </citation>
    <scope>NUCLEOTIDE SEQUENCE [LARGE SCALE GENOMIC DNA]</scope>
    <source>
        <strain evidence="1 2">HHTR114</strain>
    </source>
</reference>
<dbReference type="EMBL" id="JBHPON010000002">
    <property type="protein sequence ID" value="MFC6036974.1"/>
    <property type="molecule type" value="Genomic_DNA"/>
</dbReference>
<comment type="caution">
    <text evidence="1">The sequence shown here is derived from an EMBL/GenBank/DDBJ whole genome shotgun (WGS) entry which is preliminary data.</text>
</comment>
<sequence>MDSRVGQTNLTIKFGSTDYEPANEAAAKLKEARKQIAQRYSELVAAENILKEDATVSEPMRLVKLSKLAENRSQWVYDRLHEARSIAHKQLALHQSKIETLYQMPSSQNLEMRHRDMRQYLTRMPLNKRIEFVRDALLRKDEVILSAIVTAPRELSEVLPLHYGEAKVALAQIKAPADFNAINIIQEELETLDDAERNFDSAVMDEFVTPGADLEKNQELSNRLLADI</sequence>
<protein>
    <submittedName>
        <fullName evidence="1">Uncharacterized protein</fullName>
    </submittedName>
</protein>